<dbReference type="SMART" id="SM00849">
    <property type="entry name" value="Lactamase_B"/>
    <property type="match status" value="1"/>
</dbReference>
<dbReference type="InterPro" id="IPR001279">
    <property type="entry name" value="Metallo-B-lactamas"/>
</dbReference>
<dbReference type="InterPro" id="IPR051453">
    <property type="entry name" value="MBL_Glyoxalase_II"/>
</dbReference>
<dbReference type="InterPro" id="IPR036866">
    <property type="entry name" value="RibonucZ/Hydroxyglut_hydro"/>
</dbReference>
<dbReference type="AlphaFoldDB" id="A0A0L8VAV1"/>
<evidence type="ECO:0000256" key="3">
    <source>
        <dbReference type="ARBA" id="ARBA00022801"/>
    </source>
</evidence>
<keyword evidence="3 6" id="KW-0378">Hydrolase</keyword>
<protein>
    <submittedName>
        <fullName evidence="6">Hydroxyacylglutathione hydrolase</fullName>
        <ecNumber evidence="6">3.1.2.6</ecNumber>
    </submittedName>
</protein>
<dbReference type="RefSeq" id="WP_053181612.1">
    <property type="nucleotide sequence ID" value="NZ_LGIA01000104.1"/>
</dbReference>
<name>A0A0L8VAV1_9BACT</name>
<dbReference type="OrthoDB" id="9802248at2"/>
<evidence type="ECO:0000256" key="4">
    <source>
        <dbReference type="ARBA" id="ARBA00022833"/>
    </source>
</evidence>
<keyword evidence="4" id="KW-0862">Zinc</keyword>
<dbReference type="SUPFAM" id="SSF56281">
    <property type="entry name" value="Metallo-hydrolase/oxidoreductase"/>
    <property type="match status" value="1"/>
</dbReference>
<dbReference type="GO" id="GO:0046872">
    <property type="term" value="F:metal ion binding"/>
    <property type="evidence" value="ECO:0007669"/>
    <property type="project" value="UniProtKB-KW"/>
</dbReference>
<dbReference type="Proteomes" id="UP000036958">
    <property type="component" value="Unassembled WGS sequence"/>
</dbReference>
<dbReference type="Pfam" id="PF00753">
    <property type="entry name" value="Lactamase_B"/>
    <property type="match status" value="1"/>
</dbReference>
<evidence type="ECO:0000313" key="6">
    <source>
        <dbReference type="EMBL" id="KOH45574.1"/>
    </source>
</evidence>
<accession>A0A0L8VAV1</accession>
<dbReference type="CDD" id="cd06262">
    <property type="entry name" value="metallo-hydrolase-like_MBL-fold"/>
    <property type="match status" value="1"/>
</dbReference>
<comment type="caution">
    <text evidence="6">The sequence shown here is derived from an EMBL/GenBank/DDBJ whole genome shotgun (WGS) entry which is preliminary data.</text>
</comment>
<dbReference type="Gene3D" id="3.60.15.10">
    <property type="entry name" value="Ribonuclease Z/Hydroxyacylglutathione hydrolase-like"/>
    <property type="match status" value="1"/>
</dbReference>
<sequence>MIQIKKFTFNPIQENTYVLYDETGECIIVDAGCFFDYEEQELDNFIQEKQLTPVKLVNTHCHFDHILGINHCRSKYHVPFYAHAEDAFLVDEIVAHGDRFDIPVEPVDAIDHFLNEGDQVRFGQSTLDVIHVPGHAPGHVVLHQPEQQFILAGDVLFYGSIGRTDLPKGNFDQLVGNIRTKLFCLPDETVVYSGHGPETSIGFEKKSNPFLMD</sequence>
<evidence type="ECO:0000259" key="5">
    <source>
        <dbReference type="SMART" id="SM00849"/>
    </source>
</evidence>
<organism evidence="6 7">
    <name type="scientific">Sunxiuqinia dokdonensis</name>
    <dbReference type="NCBI Taxonomy" id="1409788"/>
    <lineage>
        <taxon>Bacteria</taxon>
        <taxon>Pseudomonadati</taxon>
        <taxon>Bacteroidota</taxon>
        <taxon>Bacteroidia</taxon>
        <taxon>Marinilabiliales</taxon>
        <taxon>Prolixibacteraceae</taxon>
        <taxon>Sunxiuqinia</taxon>
    </lineage>
</organism>
<reference evidence="7" key="1">
    <citation type="submission" date="2015-07" db="EMBL/GenBank/DDBJ databases">
        <title>Genome sequencing of Sunxiuqinia dokdonensis strain SK.</title>
        <authorList>
            <person name="Ahn S."/>
            <person name="Kim B.-C."/>
        </authorList>
    </citation>
    <scope>NUCLEOTIDE SEQUENCE [LARGE SCALE GENOMIC DNA]</scope>
    <source>
        <strain evidence="7">SK</strain>
    </source>
</reference>
<evidence type="ECO:0000256" key="1">
    <source>
        <dbReference type="ARBA" id="ARBA00001947"/>
    </source>
</evidence>
<comment type="cofactor">
    <cofactor evidence="1">
        <name>Zn(2+)</name>
        <dbReference type="ChEBI" id="CHEBI:29105"/>
    </cofactor>
</comment>
<keyword evidence="2" id="KW-0479">Metal-binding</keyword>
<evidence type="ECO:0000256" key="2">
    <source>
        <dbReference type="ARBA" id="ARBA00022723"/>
    </source>
</evidence>
<dbReference type="STRING" id="1409788.NC99_16120"/>
<dbReference type="GO" id="GO:0004416">
    <property type="term" value="F:hydroxyacylglutathione hydrolase activity"/>
    <property type="evidence" value="ECO:0007669"/>
    <property type="project" value="UniProtKB-EC"/>
</dbReference>
<proteinExistence type="predicted"/>
<gene>
    <name evidence="6" type="ORF">NC99_16120</name>
</gene>
<dbReference type="EC" id="3.1.2.6" evidence="6"/>
<dbReference type="PANTHER" id="PTHR46233:SF3">
    <property type="entry name" value="HYDROXYACYLGLUTATHIONE HYDROLASE GLOC"/>
    <property type="match status" value="1"/>
</dbReference>
<keyword evidence="7" id="KW-1185">Reference proteome</keyword>
<feature type="domain" description="Metallo-beta-lactamase" evidence="5">
    <location>
        <begin position="13"/>
        <end position="195"/>
    </location>
</feature>
<dbReference type="EMBL" id="LGIA01000104">
    <property type="protein sequence ID" value="KOH45574.1"/>
    <property type="molecule type" value="Genomic_DNA"/>
</dbReference>
<evidence type="ECO:0000313" key="7">
    <source>
        <dbReference type="Proteomes" id="UP000036958"/>
    </source>
</evidence>
<dbReference type="PATRIC" id="fig|1409788.3.peg.1661"/>
<dbReference type="PANTHER" id="PTHR46233">
    <property type="entry name" value="HYDROXYACYLGLUTATHIONE HYDROLASE GLOC"/>
    <property type="match status" value="1"/>
</dbReference>